<proteinExistence type="inferred from homology"/>
<evidence type="ECO:0000256" key="3">
    <source>
        <dbReference type="ARBA" id="ARBA00023172"/>
    </source>
</evidence>
<keyword evidence="3" id="KW-0233">DNA recombination</keyword>
<name>A0A2N3VHK7_9NOCA</name>
<dbReference type="InterPro" id="IPR050090">
    <property type="entry name" value="Tyrosine_recombinase_XerCD"/>
</dbReference>
<dbReference type="GO" id="GO:0006310">
    <property type="term" value="P:DNA recombination"/>
    <property type="evidence" value="ECO:0007669"/>
    <property type="project" value="UniProtKB-KW"/>
</dbReference>
<dbReference type="InterPro" id="IPR013762">
    <property type="entry name" value="Integrase-like_cat_sf"/>
</dbReference>
<comment type="similarity">
    <text evidence="1">Belongs to the 'phage' integrase family.</text>
</comment>
<keyword evidence="6" id="KW-1185">Reference proteome</keyword>
<organism evidence="5 6">
    <name type="scientific">Nocardia fluminea</name>
    <dbReference type="NCBI Taxonomy" id="134984"/>
    <lineage>
        <taxon>Bacteria</taxon>
        <taxon>Bacillati</taxon>
        <taxon>Actinomycetota</taxon>
        <taxon>Actinomycetes</taxon>
        <taxon>Mycobacteriales</taxon>
        <taxon>Nocardiaceae</taxon>
        <taxon>Nocardia</taxon>
    </lineage>
</organism>
<gene>
    <name evidence="5" type="ORF">ATK86_5539</name>
</gene>
<keyword evidence="2" id="KW-0238">DNA-binding</keyword>
<dbReference type="GO" id="GO:0015074">
    <property type="term" value="P:DNA integration"/>
    <property type="evidence" value="ECO:0007669"/>
    <property type="project" value="InterPro"/>
</dbReference>
<dbReference type="EMBL" id="PJMW01000002">
    <property type="protein sequence ID" value="PKV81089.1"/>
    <property type="molecule type" value="Genomic_DNA"/>
</dbReference>
<feature type="domain" description="Tyr recombinase" evidence="4">
    <location>
        <begin position="147"/>
        <end position="355"/>
    </location>
</feature>
<evidence type="ECO:0000313" key="6">
    <source>
        <dbReference type="Proteomes" id="UP000233766"/>
    </source>
</evidence>
<dbReference type="SUPFAM" id="SSF56349">
    <property type="entry name" value="DNA breaking-rejoining enzymes"/>
    <property type="match status" value="1"/>
</dbReference>
<comment type="caution">
    <text evidence="5">The sequence shown here is derived from an EMBL/GenBank/DDBJ whole genome shotgun (WGS) entry which is preliminary data.</text>
</comment>
<dbReference type="InterPro" id="IPR002104">
    <property type="entry name" value="Integrase_catalytic"/>
</dbReference>
<dbReference type="PANTHER" id="PTHR30349">
    <property type="entry name" value="PHAGE INTEGRASE-RELATED"/>
    <property type="match status" value="1"/>
</dbReference>
<dbReference type="Proteomes" id="UP000233766">
    <property type="component" value="Unassembled WGS sequence"/>
</dbReference>
<reference evidence="5 6" key="1">
    <citation type="submission" date="2017-12" db="EMBL/GenBank/DDBJ databases">
        <title>Sequencing the genomes of 1000 Actinobacteria strains.</title>
        <authorList>
            <person name="Klenk H.-P."/>
        </authorList>
    </citation>
    <scope>NUCLEOTIDE SEQUENCE [LARGE SCALE GENOMIC DNA]</scope>
    <source>
        <strain evidence="5 6">DSM 44489</strain>
    </source>
</reference>
<dbReference type="AlphaFoldDB" id="A0A2N3VHK7"/>
<evidence type="ECO:0000256" key="1">
    <source>
        <dbReference type="ARBA" id="ARBA00008857"/>
    </source>
</evidence>
<sequence length="369" mass="41764">MVDGEAPGSAHLELVVGVTRLHPEDDMVGAMLSGWAKQQLGGRLSRETTVKVRAAIIGAFIEFSGLYPWAWTAAMMDEWSAHLVGERGLAKSTIRQKQGAVRVFCDYITSPYYDWPAMCEDMFGQHPIQVCHEWNTAAHLVDYEGDPGRRPFTRREIQDFLDCADDRVETARKSRRKGTLPAYRDTTMFKVMYGWGLRINELCKLEIVDLHHNPHAPELGRCGILHVRYGKASKGSPPKRRTVPTLMPWAADALLDYVEHIRPLYKPGAKNAMWLTERGSQIKTRTLTDSFDEIRDRAGLDTNLTPHCFRHSFISHLTEDGVDSRFLQEISGHRYASTTGIYTHVSGEFMNTMLANALRRVTTITEANE</sequence>
<dbReference type="Pfam" id="PF00589">
    <property type="entry name" value="Phage_integrase"/>
    <property type="match status" value="1"/>
</dbReference>
<accession>A0A2N3VHK7</accession>
<evidence type="ECO:0000313" key="5">
    <source>
        <dbReference type="EMBL" id="PKV81089.1"/>
    </source>
</evidence>
<protein>
    <submittedName>
        <fullName evidence="5">Phage integrase family protein</fullName>
    </submittedName>
</protein>
<dbReference type="InterPro" id="IPR011010">
    <property type="entry name" value="DNA_brk_join_enz"/>
</dbReference>
<evidence type="ECO:0000256" key="2">
    <source>
        <dbReference type="ARBA" id="ARBA00023125"/>
    </source>
</evidence>
<evidence type="ECO:0000259" key="4">
    <source>
        <dbReference type="PROSITE" id="PS51898"/>
    </source>
</evidence>
<dbReference type="PANTHER" id="PTHR30349:SF41">
    <property type="entry name" value="INTEGRASE_RECOMBINASE PROTEIN MJ0367-RELATED"/>
    <property type="match status" value="1"/>
</dbReference>
<dbReference type="Gene3D" id="1.10.443.10">
    <property type="entry name" value="Intergrase catalytic core"/>
    <property type="match status" value="1"/>
</dbReference>
<dbReference type="GO" id="GO:0003677">
    <property type="term" value="F:DNA binding"/>
    <property type="evidence" value="ECO:0007669"/>
    <property type="project" value="UniProtKB-KW"/>
</dbReference>
<dbReference type="PROSITE" id="PS51898">
    <property type="entry name" value="TYR_RECOMBINASE"/>
    <property type="match status" value="1"/>
</dbReference>